<dbReference type="InterPro" id="IPR021109">
    <property type="entry name" value="Peptidase_aspartic_dom_sf"/>
</dbReference>
<keyword evidence="1" id="KW-0548">Nucleotidyltransferase</keyword>
<proteinExistence type="predicted"/>
<dbReference type="PANTHER" id="PTHR33067">
    <property type="entry name" value="RNA-DIRECTED DNA POLYMERASE-RELATED"/>
    <property type="match status" value="1"/>
</dbReference>
<keyword evidence="1" id="KW-0808">Transferase</keyword>
<name>A0ABQ5FQM2_9ASTR</name>
<dbReference type="GO" id="GO:0003887">
    <property type="term" value="F:DNA-directed DNA polymerase activity"/>
    <property type="evidence" value="ECO:0007669"/>
    <property type="project" value="UniProtKB-KW"/>
</dbReference>
<protein>
    <submittedName>
        <fullName evidence="1">DNA-directed DNA polymerase</fullName>
    </submittedName>
</protein>
<sequence length="195" mass="22095">MSIQVADRSIKYLIRVCENLLVKVSKFIFPVDFVVLEMDEDELVPIILGRPLLATARAVIDVHEGKLSLRVENRADGTTRMESLGELTKTIRHGTTQTRLPEHLEYAFLQENNQLPVVISSALSTDEKTRLLEVLRNHKGAIAWSIMDIKGIDSSSCTHKILMKDEFKPSVQPQRRVNPNIKEVVKKEVIKLLDA</sequence>
<evidence type="ECO:0000313" key="2">
    <source>
        <dbReference type="Proteomes" id="UP001151760"/>
    </source>
</evidence>
<dbReference type="Gene3D" id="3.10.10.10">
    <property type="entry name" value="HIV Type 1 Reverse Transcriptase, subunit A, domain 1"/>
    <property type="match status" value="1"/>
</dbReference>
<dbReference type="Gene3D" id="2.40.70.10">
    <property type="entry name" value="Acid Proteases"/>
    <property type="match status" value="1"/>
</dbReference>
<evidence type="ECO:0000313" key="1">
    <source>
        <dbReference type="EMBL" id="GJT65235.1"/>
    </source>
</evidence>
<gene>
    <name evidence="1" type="ORF">Tco_1016715</name>
</gene>
<dbReference type="PANTHER" id="PTHR33067:SF35">
    <property type="entry name" value="ASPARTIC PEPTIDASE DDI1-TYPE DOMAIN-CONTAINING PROTEIN"/>
    <property type="match status" value="1"/>
</dbReference>
<comment type="caution">
    <text evidence="1">The sequence shown here is derived from an EMBL/GenBank/DDBJ whole genome shotgun (WGS) entry which is preliminary data.</text>
</comment>
<keyword evidence="2" id="KW-1185">Reference proteome</keyword>
<keyword evidence="1" id="KW-0239">DNA-directed DNA polymerase</keyword>
<dbReference type="EMBL" id="BQNB010017615">
    <property type="protein sequence ID" value="GJT65235.1"/>
    <property type="molecule type" value="Genomic_DNA"/>
</dbReference>
<organism evidence="1 2">
    <name type="scientific">Tanacetum coccineum</name>
    <dbReference type="NCBI Taxonomy" id="301880"/>
    <lineage>
        <taxon>Eukaryota</taxon>
        <taxon>Viridiplantae</taxon>
        <taxon>Streptophyta</taxon>
        <taxon>Embryophyta</taxon>
        <taxon>Tracheophyta</taxon>
        <taxon>Spermatophyta</taxon>
        <taxon>Magnoliopsida</taxon>
        <taxon>eudicotyledons</taxon>
        <taxon>Gunneridae</taxon>
        <taxon>Pentapetalae</taxon>
        <taxon>asterids</taxon>
        <taxon>campanulids</taxon>
        <taxon>Asterales</taxon>
        <taxon>Asteraceae</taxon>
        <taxon>Asteroideae</taxon>
        <taxon>Anthemideae</taxon>
        <taxon>Anthemidinae</taxon>
        <taxon>Tanacetum</taxon>
    </lineage>
</organism>
<reference evidence="1" key="2">
    <citation type="submission" date="2022-01" db="EMBL/GenBank/DDBJ databases">
        <authorList>
            <person name="Yamashiro T."/>
            <person name="Shiraishi A."/>
            <person name="Satake H."/>
            <person name="Nakayama K."/>
        </authorList>
    </citation>
    <scope>NUCLEOTIDE SEQUENCE</scope>
</reference>
<reference evidence="1" key="1">
    <citation type="journal article" date="2022" name="Int. J. Mol. Sci.">
        <title>Draft Genome of Tanacetum Coccineum: Genomic Comparison of Closely Related Tanacetum-Family Plants.</title>
        <authorList>
            <person name="Yamashiro T."/>
            <person name="Shiraishi A."/>
            <person name="Nakayama K."/>
            <person name="Satake H."/>
        </authorList>
    </citation>
    <scope>NUCLEOTIDE SEQUENCE</scope>
</reference>
<accession>A0ABQ5FQM2</accession>
<dbReference type="Proteomes" id="UP001151760">
    <property type="component" value="Unassembled WGS sequence"/>
</dbReference>